<evidence type="ECO:0000259" key="3">
    <source>
        <dbReference type="Pfam" id="PF13556"/>
    </source>
</evidence>
<gene>
    <name evidence="5" type="ORF">PSU4_04370</name>
</gene>
<dbReference type="AlphaFoldDB" id="A0A511DAT6"/>
<evidence type="ECO:0000259" key="4">
    <source>
        <dbReference type="Pfam" id="PF17853"/>
    </source>
</evidence>
<dbReference type="InterPro" id="IPR041522">
    <property type="entry name" value="CdaR_GGDEF"/>
</dbReference>
<dbReference type="InterPro" id="IPR042070">
    <property type="entry name" value="PucR_C-HTH_sf"/>
</dbReference>
<evidence type="ECO:0000313" key="6">
    <source>
        <dbReference type="Proteomes" id="UP000321685"/>
    </source>
</evidence>
<proteinExistence type="inferred from homology"/>
<dbReference type="Gene3D" id="1.10.10.2840">
    <property type="entry name" value="PucR C-terminal helix-turn-helix domain"/>
    <property type="match status" value="1"/>
</dbReference>
<dbReference type="PANTHER" id="PTHR33744:SF7">
    <property type="entry name" value="PUCR FAMILY TRANSCRIPTIONAL REGULATOR"/>
    <property type="match status" value="1"/>
</dbReference>
<dbReference type="InterPro" id="IPR051448">
    <property type="entry name" value="CdaR-like_regulators"/>
</dbReference>
<protein>
    <recommendedName>
        <fullName evidence="7">PucR family transcriptional regulator</fullName>
    </recommendedName>
</protein>
<dbReference type="SUPFAM" id="SSF55781">
    <property type="entry name" value="GAF domain-like"/>
    <property type="match status" value="1"/>
</dbReference>
<dbReference type="Proteomes" id="UP000321685">
    <property type="component" value="Unassembled WGS sequence"/>
</dbReference>
<evidence type="ECO:0000313" key="5">
    <source>
        <dbReference type="EMBL" id="GEL21483.1"/>
    </source>
</evidence>
<dbReference type="Gene3D" id="3.30.450.40">
    <property type="match status" value="1"/>
</dbReference>
<accession>A0A511DAT6</accession>
<dbReference type="Pfam" id="PF17853">
    <property type="entry name" value="GGDEF_2"/>
    <property type="match status" value="1"/>
</dbReference>
<feature type="domain" description="GAF" evidence="2">
    <location>
        <begin position="29"/>
        <end position="123"/>
    </location>
</feature>
<dbReference type="InterPro" id="IPR003018">
    <property type="entry name" value="GAF"/>
</dbReference>
<keyword evidence="6" id="KW-1185">Reference proteome</keyword>
<dbReference type="InterPro" id="IPR029016">
    <property type="entry name" value="GAF-like_dom_sf"/>
</dbReference>
<name>A0A511DAT6_9PSEU</name>
<dbReference type="PANTHER" id="PTHR33744">
    <property type="entry name" value="CARBOHYDRATE DIACID REGULATOR"/>
    <property type="match status" value="1"/>
</dbReference>
<dbReference type="InterPro" id="IPR025736">
    <property type="entry name" value="PucR_C-HTH_dom"/>
</dbReference>
<feature type="domain" description="PucR C-terminal helix-turn-helix" evidence="3">
    <location>
        <begin position="449"/>
        <end position="506"/>
    </location>
</feature>
<dbReference type="Pfam" id="PF13556">
    <property type="entry name" value="HTH_30"/>
    <property type="match status" value="1"/>
</dbReference>
<dbReference type="EMBL" id="BJVJ01000003">
    <property type="protein sequence ID" value="GEL21483.1"/>
    <property type="molecule type" value="Genomic_DNA"/>
</dbReference>
<evidence type="ECO:0000259" key="2">
    <source>
        <dbReference type="Pfam" id="PF13185"/>
    </source>
</evidence>
<feature type="domain" description="CdaR GGDEF-like" evidence="4">
    <location>
        <begin position="305"/>
        <end position="400"/>
    </location>
</feature>
<reference evidence="5 6" key="1">
    <citation type="submission" date="2019-07" db="EMBL/GenBank/DDBJ databases">
        <title>Whole genome shotgun sequence of Pseudonocardia sulfidoxydans NBRC 16205.</title>
        <authorList>
            <person name="Hosoyama A."/>
            <person name="Uohara A."/>
            <person name="Ohji S."/>
            <person name="Ichikawa N."/>
        </authorList>
    </citation>
    <scope>NUCLEOTIDE SEQUENCE [LARGE SCALE GENOMIC DNA]</scope>
    <source>
        <strain evidence="5 6">NBRC 16205</strain>
    </source>
</reference>
<sequence length="520" mass="55287">MLLDAAGSRLAVRASHGLTESYRHDLDTLRPLLVHPTGAAFDVPAAQAVRERRTVVLADAAGLGGPWREAAGREGIRTILAVPLETGEECPGVLVGYSREAHRFAAAEIALAELMAEYVATVLRASRVKDVQRATIVELEKTNAELIRAVASLHHERAQREWAEAQDRRLVGLLLADAGLDGVLGALGEALAARVVLESVDDGSVLAEAGEGPPVELVAVADEGSAVRVDLPGVQAWVLTLSVAREPVARLWVAREGGTDTDVRPVIERFAPLVALELHKRGHAADTALRLTRDLAVDLVTGAGRDVDLRDRARALGHDLTRPHTVVLLDKVTAATRRALGGGVLVGEDSGSVVALVPDSERSALVTALTGAGERAVVGRTVTDTGEFPVAWRIVRTAAALTDARVVDLEELGVATLLLETGTPDGLRRLADRLLGPLERHDAQRSTELVATVRAWLDAGGSTGAAARALHVHPHTVGYRLRRVAELTGLDPQRADDVFELRAAVMVRAVQGAEAPREWQ</sequence>
<dbReference type="Pfam" id="PF13185">
    <property type="entry name" value="GAF_2"/>
    <property type="match status" value="1"/>
</dbReference>
<comment type="caution">
    <text evidence="5">The sequence shown here is derived from an EMBL/GenBank/DDBJ whole genome shotgun (WGS) entry which is preliminary data.</text>
</comment>
<evidence type="ECO:0000256" key="1">
    <source>
        <dbReference type="ARBA" id="ARBA00006754"/>
    </source>
</evidence>
<organism evidence="5 6">
    <name type="scientific">Pseudonocardia sulfidoxydans NBRC 16205</name>
    <dbReference type="NCBI Taxonomy" id="1223511"/>
    <lineage>
        <taxon>Bacteria</taxon>
        <taxon>Bacillati</taxon>
        <taxon>Actinomycetota</taxon>
        <taxon>Actinomycetes</taxon>
        <taxon>Pseudonocardiales</taxon>
        <taxon>Pseudonocardiaceae</taxon>
        <taxon>Pseudonocardia</taxon>
    </lineage>
</organism>
<comment type="similarity">
    <text evidence="1">Belongs to the CdaR family.</text>
</comment>
<evidence type="ECO:0008006" key="7">
    <source>
        <dbReference type="Google" id="ProtNLM"/>
    </source>
</evidence>